<dbReference type="AlphaFoldDB" id="A0A1S1ZRB7"/>
<reference evidence="1 2" key="1">
    <citation type="submission" date="2016-06" db="EMBL/GenBank/DDBJ databases">
        <authorList>
            <person name="Haines A.N."/>
            <person name="Council K.R."/>
        </authorList>
    </citation>
    <scope>NUCLEOTIDE SEQUENCE [LARGE SCALE GENOMIC DNA]</scope>
    <source>
        <strain evidence="1 2">SP158-29</strain>
    </source>
</reference>
<evidence type="ECO:0000313" key="2">
    <source>
        <dbReference type="Proteomes" id="UP000217465"/>
    </source>
</evidence>
<dbReference type="OrthoDB" id="2612066at2"/>
<evidence type="ECO:0000313" key="1">
    <source>
        <dbReference type="EMBL" id="PCH12252.1"/>
    </source>
</evidence>
<dbReference type="EMBL" id="NSGR01000008">
    <property type="protein sequence ID" value="PCH12252.1"/>
    <property type="molecule type" value="Genomic_DNA"/>
</dbReference>
<sequence>MAFNWINGFNSIVIILLMIPNIHYAKNYQMSNKLTKVPPKWITILEQIGRYGCMILMVLPIFVWEFRLYDRGTIILYVTYELCLLLVYYYFWSSYLKQKQLKSAITLAIIPTLIFLLSGMVLGHTLLIIAASISGFAHILITLNTHLND</sequence>
<accession>A0A1S1ZRB7</accession>
<dbReference type="Proteomes" id="UP000217465">
    <property type="component" value="Unassembled WGS sequence"/>
</dbReference>
<protein>
    <submittedName>
        <fullName evidence="1">Uncharacterized protein</fullName>
    </submittedName>
</protein>
<gene>
    <name evidence="1" type="ORF">A9Y57_00967</name>
</gene>
<name>A0A1S1ZRB7_9STRE</name>
<comment type="caution">
    <text evidence="1">The sequence shown here is derived from an EMBL/GenBank/DDBJ whole genome shotgun (WGS) entry which is preliminary data.</text>
</comment>
<dbReference type="RefSeq" id="WP_062806665.1">
    <property type="nucleotide sequence ID" value="NZ_JAYEZF010000010.1"/>
</dbReference>
<proteinExistence type="predicted"/>
<organism evidence="1 2">
    <name type="scientific">Streptococcus parauberis</name>
    <dbReference type="NCBI Taxonomy" id="1348"/>
    <lineage>
        <taxon>Bacteria</taxon>
        <taxon>Bacillati</taxon>
        <taxon>Bacillota</taxon>
        <taxon>Bacilli</taxon>
        <taxon>Lactobacillales</taxon>
        <taxon>Streptococcaceae</taxon>
        <taxon>Streptococcus</taxon>
    </lineage>
</organism>